<organism evidence="3 4">
    <name type="scientific">Quercus rubra</name>
    <name type="common">Northern red oak</name>
    <name type="synonym">Quercus borealis</name>
    <dbReference type="NCBI Taxonomy" id="3512"/>
    <lineage>
        <taxon>Eukaryota</taxon>
        <taxon>Viridiplantae</taxon>
        <taxon>Streptophyta</taxon>
        <taxon>Embryophyta</taxon>
        <taxon>Tracheophyta</taxon>
        <taxon>Spermatophyta</taxon>
        <taxon>Magnoliopsida</taxon>
        <taxon>eudicotyledons</taxon>
        <taxon>Gunneridae</taxon>
        <taxon>Pentapetalae</taxon>
        <taxon>rosids</taxon>
        <taxon>fabids</taxon>
        <taxon>Fagales</taxon>
        <taxon>Fagaceae</taxon>
        <taxon>Quercus</taxon>
    </lineage>
</organism>
<keyword evidence="1" id="KW-0732">Signal</keyword>
<protein>
    <recommendedName>
        <fullName evidence="2">Pectinesterase inhibitor domain-containing protein</fullName>
    </recommendedName>
</protein>
<gene>
    <name evidence="3" type="ORF">RGQ29_021007</name>
</gene>
<feature type="domain" description="Pectinesterase inhibitor" evidence="2">
    <location>
        <begin position="38"/>
        <end position="98"/>
    </location>
</feature>
<evidence type="ECO:0000256" key="1">
    <source>
        <dbReference type="SAM" id="SignalP"/>
    </source>
</evidence>
<keyword evidence="4" id="KW-1185">Reference proteome</keyword>
<feature type="signal peptide" evidence="1">
    <location>
        <begin position="1"/>
        <end position="30"/>
    </location>
</feature>
<dbReference type="SUPFAM" id="SSF101148">
    <property type="entry name" value="Plant invertase/pectin methylesterase inhibitor"/>
    <property type="match status" value="1"/>
</dbReference>
<comment type="caution">
    <text evidence="3">The sequence shown here is derived from an EMBL/GenBank/DDBJ whole genome shotgun (WGS) entry which is preliminary data.</text>
</comment>
<dbReference type="Proteomes" id="UP001324115">
    <property type="component" value="Unassembled WGS sequence"/>
</dbReference>
<reference evidence="3 4" key="1">
    <citation type="journal article" date="2023" name="G3 (Bethesda)">
        <title>A haplotype-resolved chromosome-scale genome for Quercus rubra L. provides insights into the genetics of adaptive traits for red oak species.</title>
        <authorList>
            <person name="Kapoor B."/>
            <person name="Jenkins J."/>
            <person name="Schmutz J."/>
            <person name="Zhebentyayeva T."/>
            <person name="Kuelheim C."/>
            <person name="Coggeshall M."/>
            <person name="Heim C."/>
            <person name="Lasky J.R."/>
            <person name="Leites L."/>
            <person name="Islam-Faridi N."/>
            <person name="Romero-Severson J."/>
            <person name="DeLeo V.L."/>
            <person name="Lucas S.M."/>
            <person name="Lazic D."/>
            <person name="Gailing O."/>
            <person name="Carlson J."/>
            <person name="Staton M."/>
        </authorList>
    </citation>
    <scope>NUCLEOTIDE SEQUENCE [LARGE SCALE GENOMIC DNA]</scope>
    <source>
        <strain evidence="3">Pseudo-F2</strain>
    </source>
</reference>
<dbReference type="InterPro" id="IPR006501">
    <property type="entry name" value="Pectinesterase_inhib_dom"/>
</dbReference>
<dbReference type="Gene3D" id="1.20.140.40">
    <property type="entry name" value="Invertase/pectin methylesterase inhibitor family protein"/>
    <property type="match status" value="1"/>
</dbReference>
<sequence>MAMKVDVSLCLLVIPIVLSLLLSSHHFAKADNEISKPLITTTCNHTEFSELCISTLESDSRSFSANLTDLSRIALDLAVTRANETRAESFKLVHNSTNYENWALQYSDENKCNESNRIVDTFNKGLDYCINLGVVELTTRITFLRKFTTDI</sequence>
<evidence type="ECO:0000313" key="4">
    <source>
        <dbReference type="Proteomes" id="UP001324115"/>
    </source>
</evidence>
<accession>A0AAN7IYG0</accession>
<evidence type="ECO:0000313" key="3">
    <source>
        <dbReference type="EMBL" id="KAK4590666.1"/>
    </source>
</evidence>
<dbReference type="Pfam" id="PF04043">
    <property type="entry name" value="PMEI"/>
    <property type="match status" value="1"/>
</dbReference>
<dbReference type="EMBL" id="JAXUIC010000005">
    <property type="protein sequence ID" value="KAK4590666.1"/>
    <property type="molecule type" value="Genomic_DNA"/>
</dbReference>
<proteinExistence type="predicted"/>
<name>A0AAN7IYG0_QUERU</name>
<dbReference type="InterPro" id="IPR035513">
    <property type="entry name" value="Invertase/methylesterase_inhib"/>
</dbReference>
<dbReference type="AlphaFoldDB" id="A0AAN7IYG0"/>
<dbReference type="GO" id="GO:0004857">
    <property type="term" value="F:enzyme inhibitor activity"/>
    <property type="evidence" value="ECO:0007669"/>
    <property type="project" value="InterPro"/>
</dbReference>
<dbReference type="NCBIfam" id="TIGR01614">
    <property type="entry name" value="PME_inhib"/>
    <property type="match status" value="1"/>
</dbReference>
<evidence type="ECO:0000259" key="2">
    <source>
        <dbReference type="Pfam" id="PF04043"/>
    </source>
</evidence>
<feature type="chain" id="PRO_5042873425" description="Pectinesterase inhibitor domain-containing protein" evidence="1">
    <location>
        <begin position="31"/>
        <end position="151"/>
    </location>
</feature>